<protein>
    <submittedName>
        <fullName evidence="1">Uncharacterized protein</fullName>
    </submittedName>
</protein>
<dbReference type="EMBL" id="VSSQ01023547">
    <property type="protein sequence ID" value="MPM70564.1"/>
    <property type="molecule type" value="Genomic_DNA"/>
</dbReference>
<organism evidence="1">
    <name type="scientific">bioreactor metagenome</name>
    <dbReference type="NCBI Taxonomy" id="1076179"/>
    <lineage>
        <taxon>unclassified sequences</taxon>
        <taxon>metagenomes</taxon>
        <taxon>ecological metagenomes</taxon>
    </lineage>
</organism>
<comment type="caution">
    <text evidence="1">The sequence shown here is derived from an EMBL/GenBank/DDBJ whole genome shotgun (WGS) entry which is preliminary data.</text>
</comment>
<proteinExistence type="predicted"/>
<name>A0A645C8E2_9ZZZZ</name>
<gene>
    <name evidence="1" type="ORF">SDC9_117519</name>
</gene>
<evidence type="ECO:0000313" key="1">
    <source>
        <dbReference type="EMBL" id="MPM70564.1"/>
    </source>
</evidence>
<accession>A0A645C8E2</accession>
<reference evidence="1" key="1">
    <citation type="submission" date="2019-08" db="EMBL/GenBank/DDBJ databases">
        <authorList>
            <person name="Kucharzyk K."/>
            <person name="Murdoch R.W."/>
            <person name="Higgins S."/>
            <person name="Loffler F."/>
        </authorList>
    </citation>
    <scope>NUCLEOTIDE SEQUENCE</scope>
</reference>
<sequence length="56" mass="6258">MAILDIVLLHLPCVFDHLFSEKVGAVSLLHKGMAFILFILQYGLHHTRLPLLFTGG</sequence>
<dbReference type="AlphaFoldDB" id="A0A645C8E2"/>